<organism evidence="2 3">
    <name type="scientific">Fibrobacter succinogenes (strain ATCC 19169 / S85)</name>
    <dbReference type="NCBI Taxonomy" id="59374"/>
    <lineage>
        <taxon>Bacteria</taxon>
        <taxon>Pseudomonadati</taxon>
        <taxon>Fibrobacterota</taxon>
        <taxon>Fibrobacteria</taxon>
        <taxon>Fibrobacterales</taxon>
        <taxon>Fibrobacteraceae</taxon>
        <taxon>Fibrobacter</taxon>
    </lineage>
</organism>
<dbReference type="OrthoDB" id="9802673at2"/>
<dbReference type="Proteomes" id="UP000001497">
    <property type="component" value="Chromosome"/>
</dbReference>
<name>C9RLT8_FIBSS</name>
<dbReference type="HOGENOM" id="CLU_1452429_0_0_0"/>
<sequence length="186" mass="20734">MNSATVIFSNMGDTDTLVLKHIWKDLPNVKVIEINGFNGPWSKKVEQALLTEKDTIILCGHGYPSGLLSPQTHGNPFIISEKNVRHIKAKRVIGIWCYASSFAKSMNLSGFFSSMFISNPTEALINGCTKSNGETITREEILFGQRLSKLIASDIPMSEWKQKLVEQADTSIDVVKFNYSGLTYLE</sequence>
<dbReference type="EMBL" id="CP001792">
    <property type="protein sequence ID" value="ACX76103.1"/>
    <property type="molecule type" value="Genomic_DNA"/>
</dbReference>
<dbReference type="KEGG" id="fsc:FSU_3085"/>
<evidence type="ECO:0000313" key="1">
    <source>
        <dbReference type="EMBL" id="ACX76103.1"/>
    </source>
</evidence>
<proteinExistence type="predicted"/>
<dbReference type="eggNOG" id="ENOG502ZQRJ">
    <property type="taxonomic scope" value="Bacteria"/>
</dbReference>
<dbReference type="KEGG" id="fsu:Fisuc_2517"/>
<dbReference type="AlphaFoldDB" id="C9RLT8"/>
<evidence type="ECO:0000313" key="2">
    <source>
        <dbReference type="EMBL" id="ADL25779.1"/>
    </source>
</evidence>
<reference evidence="1 4" key="1">
    <citation type="submission" date="2009-10" db="EMBL/GenBank/DDBJ databases">
        <title>Complete sequence of Fibrobacter succinogenes subsp. succinogenes S85.</title>
        <authorList>
            <consortium name="US DOE Joint Genome Institute"/>
            <person name="Lucas S."/>
            <person name="Copeland A."/>
            <person name="Lapidus A."/>
            <person name="Glavina del Rio T."/>
            <person name="Tice H."/>
            <person name="Bruce D."/>
            <person name="Goodwin L."/>
            <person name="Pitluck S."/>
            <person name="Chertkov O."/>
            <person name="Detter J.C."/>
            <person name="Han C."/>
            <person name="Tapia R."/>
            <person name="Larimer F."/>
            <person name="Land M."/>
            <person name="Hauser L."/>
            <person name="Kyrpides N."/>
            <person name="Mikhailova N."/>
            <person name="Weimer P.J."/>
            <person name="Stevenson D.M."/>
            <person name="Boyum J."/>
            <person name="Brumm P.I."/>
            <person name="Mead D."/>
        </authorList>
    </citation>
    <scope>NUCLEOTIDE SEQUENCE [LARGE SCALE GENOMIC DNA]</scope>
    <source>
        <strain evidence="4">ATCC 19169 / S85</strain>
        <strain evidence="1">S85</strain>
    </source>
</reference>
<keyword evidence="4" id="KW-1185">Reference proteome</keyword>
<gene>
    <name evidence="1" type="ordered locus">Fisuc_2517</name>
    <name evidence="2" type="ordered locus">FSU_3085</name>
</gene>
<evidence type="ECO:0000313" key="4">
    <source>
        <dbReference type="Proteomes" id="UP000001497"/>
    </source>
</evidence>
<reference evidence="2" key="3">
    <citation type="submission" date="2010-08" db="EMBL/GenBank/DDBJ databases">
        <authorList>
            <person name="Durkin A.S."/>
            <person name="Nelson K.E."/>
            <person name="Morrison M."/>
            <person name="Forsberg C.W."/>
            <person name="Wilson D.B."/>
            <person name="Russell J.B."/>
            <person name="Cann I.K.O."/>
            <person name="Mackie R.I."/>
            <person name="White B.A."/>
        </authorList>
    </citation>
    <scope>NUCLEOTIDE SEQUENCE</scope>
    <source>
        <strain evidence="2">S85</strain>
    </source>
</reference>
<reference evidence="3" key="2">
    <citation type="submission" date="2010-08" db="EMBL/GenBank/DDBJ databases">
        <title>Complete sequence of Fibrobacter succinogenes subsp. succinogenes S85.</title>
        <authorList>
            <person name="Durkin A.S."/>
            <person name="Nelson K.E."/>
            <person name="Morrison M."/>
            <person name="Forsberg C.W."/>
            <person name="Wilson D.B."/>
            <person name="Russell J.B."/>
            <person name="Cann I.K.O."/>
            <person name="Mackie R.I."/>
            <person name="White B.A."/>
        </authorList>
    </citation>
    <scope>NUCLEOTIDE SEQUENCE [LARGE SCALE GENOMIC DNA]</scope>
    <source>
        <strain evidence="3">ATCC 19169 / S85</strain>
    </source>
</reference>
<accession>C9RLT8</accession>
<protein>
    <submittedName>
        <fullName evidence="2">Uncharacterized protein</fullName>
    </submittedName>
</protein>
<dbReference type="RefSeq" id="WP_014547125.1">
    <property type="nucleotide sequence ID" value="NC_013410.1"/>
</dbReference>
<evidence type="ECO:0000313" key="3">
    <source>
        <dbReference type="Proteomes" id="UP000000517"/>
    </source>
</evidence>
<dbReference type="Proteomes" id="UP000000517">
    <property type="component" value="Chromosome"/>
</dbReference>
<dbReference type="EMBL" id="CP002158">
    <property type="protein sequence ID" value="ADL25779.1"/>
    <property type="molecule type" value="Genomic_DNA"/>
</dbReference>